<dbReference type="PANTHER" id="PTHR11200:SF300">
    <property type="entry name" value="TYPE II INOSITOL 1,4,5-TRISPHOSPHATE 5-PHOSPHATASE"/>
    <property type="match status" value="1"/>
</dbReference>
<dbReference type="AlphaFoldDB" id="A0A914Y3Z6"/>
<dbReference type="Proteomes" id="UP000887577">
    <property type="component" value="Unplaced"/>
</dbReference>
<dbReference type="SUPFAM" id="SSF56219">
    <property type="entry name" value="DNase I-like"/>
    <property type="match status" value="1"/>
</dbReference>
<dbReference type="GO" id="GO:0004439">
    <property type="term" value="F:phosphatidylinositol-4,5-bisphosphate 5-phosphatase activity"/>
    <property type="evidence" value="ECO:0007669"/>
    <property type="project" value="TreeGrafter"/>
</dbReference>
<dbReference type="Pfam" id="PF22669">
    <property type="entry name" value="Exo_endo_phos2"/>
    <property type="match status" value="1"/>
</dbReference>
<keyword evidence="2" id="KW-1185">Reference proteome</keyword>
<organism evidence="2 3">
    <name type="scientific">Panagrolaimus superbus</name>
    <dbReference type="NCBI Taxonomy" id="310955"/>
    <lineage>
        <taxon>Eukaryota</taxon>
        <taxon>Metazoa</taxon>
        <taxon>Ecdysozoa</taxon>
        <taxon>Nematoda</taxon>
        <taxon>Chromadorea</taxon>
        <taxon>Rhabditida</taxon>
        <taxon>Tylenchina</taxon>
        <taxon>Panagrolaimomorpha</taxon>
        <taxon>Panagrolaimoidea</taxon>
        <taxon>Panagrolaimidae</taxon>
        <taxon>Panagrolaimus</taxon>
    </lineage>
</organism>
<dbReference type="WBParaSite" id="PSU_v2.g14918.t1">
    <property type="protein sequence ID" value="PSU_v2.g14918.t1"/>
    <property type="gene ID" value="PSU_v2.g14918"/>
</dbReference>
<name>A0A914Y3Z6_9BILA</name>
<dbReference type="InterPro" id="IPR046985">
    <property type="entry name" value="IP5"/>
</dbReference>
<dbReference type="InterPro" id="IPR036691">
    <property type="entry name" value="Endo/exonu/phosph_ase_sf"/>
</dbReference>
<accession>A0A914Y3Z6</accession>
<dbReference type="GO" id="GO:0046856">
    <property type="term" value="P:phosphatidylinositol dephosphorylation"/>
    <property type="evidence" value="ECO:0007669"/>
    <property type="project" value="InterPro"/>
</dbReference>
<evidence type="ECO:0000259" key="1">
    <source>
        <dbReference type="Pfam" id="PF22669"/>
    </source>
</evidence>
<protein>
    <recommendedName>
        <fullName evidence="1">Inositol polyphosphate-related phosphatase domain-containing protein</fullName>
    </recommendedName>
</protein>
<reference evidence="3" key="1">
    <citation type="submission" date="2022-11" db="UniProtKB">
        <authorList>
            <consortium name="WormBaseParasite"/>
        </authorList>
    </citation>
    <scope>IDENTIFICATION</scope>
</reference>
<feature type="domain" description="Inositol polyphosphate-related phosphatase" evidence="1">
    <location>
        <begin position="50"/>
        <end position="118"/>
    </location>
</feature>
<proteinExistence type="predicted"/>
<dbReference type="GO" id="GO:0016020">
    <property type="term" value="C:membrane"/>
    <property type="evidence" value="ECO:0007669"/>
    <property type="project" value="TreeGrafter"/>
</dbReference>
<dbReference type="Gene3D" id="3.60.10.10">
    <property type="entry name" value="Endonuclease/exonuclease/phosphatase"/>
    <property type="match status" value="1"/>
</dbReference>
<dbReference type="PANTHER" id="PTHR11200">
    <property type="entry name" value="INOSITOL 5-PHOSPHATASE"/>
    <property type="match status" value="1"/>
</dbReference>
<evidence type="ECO:0000313" key="2">
    <source>
        <dbReference type="Proteomes" id="UP000887577"/>
    </source>
</evidence>
<evidence type="ECO:0000313" key="3">
    <source>
        <dbReference type="WBParaSite" id="PSU_v2.g14918.t1"/>
    </source>
</evidence>
<sequence length="124" mass="14336">MTFYSASTNPVALTAQRPWTTLNDPAVDDLLQDCQERFCTFENASIFISTFNVNGKSPPEYTNDWLNFNTERMPDFIVIGLQEMDLALGTYVIESTIREEQWLRALKRSLPKIYHVVRQLLNSI</sequence>
<dbReference type="InterPro" id="IPR000300">
    <property type="entry name" value="IPPc"/>
</dbReference>